<comment type="caution">
    <text evidence="1">The sequence shown here is derived from an EMBL/GenBank/DDBJ whole genome shotgun (WGS) entry which is preliminary data.</text>
</comment>
<evidence type="ECO:0000313" key="1">
    <source>
        <dbReference type="EMBL" id="KAF4681227.1"/>
    </source>
</evidence>
<dbReference type="OrthoDB" id="10396450at2759"/>
<sequence length="305" mass="33308">MSAQPVGPLNVGRDAVVQVILGAVVPGDDDTSVQYRHCISNETEGMSLQTISKLPRAFWSAAADKALPVPEGGSADVTRKRQVLTSAGEATSAEILSYVETAAERTKREIQVAKLPEVDVTALVSKLSSEKQMKFTPNLIPPAAVIAKCRANKFVELAECRFTGAEYSCTQSEMVTSVTGAPVEVLKRTATSKAFLQAGEITACLIRSMMAYWLAAPVSGNFLVLFNNVLRVTEMGNHSWGKALRLDHRHRENIITKMAADGTLTIYDMFEDDMVTASFSKAILERMQGRKDEKSRKFDSGEKKN</sequence>
<dbReference type="AlphaFoldDB" id="A0A7J6NCQ4"/>
<accession>A0A7J6NCQ4</accession>
<name>A0A7J6NCQ4_PEROL</name>
<reference evidence="1 2" key="1">
    <citation type="submission" date="2020-04" db="EMBL/GenBank/DDBJ databases">
        <title>Perkinsus olseni comparative genomics.</title>
        <authorList>
            <person name="Bogema D.R."/>
        </authorList>
    </citation>
    <scope>NUCLEOTIDE SEQUENCE [LARGE SCALE GENOMIC DNA]</scope>
    <source>
        <strain evidence="1">00978-12</strain>
    </source>
</reference>
<gene>
    <name evidence="1" type="ORF">FOZ60_012434</name>
</gene>
<dbReference type="EMBL" id="JABANP010000532">
    <property type="protein sequence ID" value="KAF4681227.1"/>
    <property type="molecule type" value="Genomic_DNA"/>
</dbReference>
<evidence type="ECO:0000313" key="2">
    <source>
        <dbReference type="Proteomes" id="UP000541610"/>
    </source>
</evidence>
<dbReference type="Proteomes" id="UP000541610">
    <property type="component" value="Unassembled WGS sequence"/>
</dbReference>
<protein>
    <submittedName>
        <fullName evidence="1">Uncharacterized protein</fullName>
    </submittedName>
</protein>
<proteinExistence type="predicted"/>
<organism evidence="1 2">
    <name type="scientific">Perkinsus olseni</name>
    <name type="common">Perkinsus atlanticus</name>
    <dbReference type="NCBI Taxonomy" id="32597"/>
    <lineage>
        <taxon>Eukaryota</taxon>
        <taxon>Sar</taxon>
        <taxon>Alveolata</taxon>
        <taxon>Perkinsozoa</taxon>
        <taxon>Perkinsea</taxon>
        <taxon>Perkinsida</taxon>
        <taxon>Perkinsidae</taxon>
        <taxon>Perkinsus</taxon>
    </lineage>
</organism>